<feature type="region of interest" description="Disordered" evidence="1">
    <location>
        <begin position="43"/>
        <end position="79"/>
    </location>
</feature>
<reference evidence="2 3" key="1">
    <citation type="submission" date="2016-06" db="EMBL/GenBank/DDBJ databases">
        <title>Living apart together: crosstalk between the core and supernumerary genomes in a fungal plant pathogen.</title>
        <authorList>
            <person name="Vanheule A."/>
            <person name="Audenaert K."/>
            <person name="Warris S."/>
            <person name="Van De Geest H."/>
            <person name="Schijlen E."/>
            <person name="Hofte M."/>
            <person name="De Saeger S."/>
            <person name="Haesaert G."/>
            <person name="Waalwijk C."/>
            <person name="Van Der Lee T."/>
        </authorList>
    </citation>
    <scope>NUCLEOTIDE SEQUENCE [LARGE SCALE GENOMIC DNA]</scope>
    <source>
        <strain evidence="2 3">2516</strain>
    </source>
</reference>
<evidence type="ECO:0000313" key="2">
    <source>
        <dbReference type="EMBL" id="OBS25474.1"/>
    </source>
</evidence>
<feature type="region of interest" description="Disordered" evidence="1">
    <location>
        <begin position="1"/>
        <end position="29"/>
    </location>
</feature>
<sequence length="211" mass="23638">MAPPTENDNQKVRRRSTRSNFGKPYHHDDFVYGDEATRVVPRHKRRMPKTIDLAVDDDDEDEDEDELASSSVPPAPRKNSIVLDCINVQLPPNMYPRTAVDQRAGQPDDDAMDLDNFLNLDLLDDEETAEKGPSPQTAPKPTSAVDLDVAMVDLNDGFANIMQLHGQQSDEKILNDRLASQRRYANDNDSPDALCARAMKPSAYSDVSEER</sequence>
<feature type="region of interest" description="Disordered" evidence="1">
    <location>
        <begin position="183"/>
        <end position="211"/>
    </location>
</feature>
<dbReference type="EMBL" id="LYXU01000002">
    <property type="protein sequence ID" value="OBS25474.1"/>
    <property type="molecule type" value="Genomic_DNA"/>
</dbReference>
<feature type="compositionally biased region" description="Acidic residues" evidence="1">
    <location>
        <begin position="54"/>
        <end position="67"/>
    </location>
</feature>
<dbReference type="Proteomes" id="UP000091967">
    <property type="component" value="Unassembled WGS sequence"/>
</dbReference>
<accession>A0A1B8AYF1</accession>
<protein>
    <submittedName>
        <fullName evidence="2">Uncharacterized protein</fullName>
    </submittedName>
</protein>
<gene>
    <name evidence="2" type="ORF">FPOA_06008</name>
</gene>
<proteinExistence type="predicted"/>
<feature type="region of interest" description="Disordered" evidence="1">
    <location>
        <begin position="125"/>
        <end position="144"/>
    </location>
</feature>
<organism evidence="2 3">
    <name type="scientific">Fusarium poae</name>
    <dbReference type="NCBI Taxonomy" id="36050"/>
    <lineage>
        <taxon>Eukaryota</taxon>
        <taxon>Fungi</taxon>
        <taxon>Dikarya</taxon>
        <taxon>Ascomycota</taxon>
        <taxon>Pezizomycotina</taxon>
        <taxon>Sordariomycetes</taxon>
        <taxon>Hypocreomycetidae</taxon>
        <taxon>Hypocreales</taxon>
        <taxon>Nectriaceae</taxon>
        <taxon>Fusarium</taxon>
    </lineage>
</organism>
<dbReference type="OMA" id="LCARAMK"/>
<dbReference type="OrthoDB" id="5081130at2759"/>
<evidence type="ECO:0000313" key="3">
    <source>
        <dbReference type="Proteomes" id="UP000091967"/>
    </source>
</evidence>
<comment type="caution">
    <text evidence="2">The sequence shown here is derived from an EMBL/GenBank/DDBJ whole genome shotgun (WGS) entry which is preliminary data.</text>
</comment>
<name>A0A1B8AYF1_FUSPO</name>
<dbReference type="AlphaFoldDB" id="A0A1B8AYF1"/>
<keyword evidence="3" id="KW-1185">Reference proteome</keyword>
<evidence type="ECO:0000256" key="1">
    <source>
        <dbReference type="SAM" id="MobiDB-lite"/>
    </source>
</evidence>